<dbReference type="PANTHER" id="PTHR33676:SF15">
    <property type="entry name" value="OS02G0674233 PROTEIN"/>
    <property type="match status" value="1"/>
</dbReference>
<organism evidence="2 3">
    <name type="scientific">Abrus precatorius</name>
    <name type="common">Indian licorice</name>
    <name type="synonym">Glycine abrus</name>
    <dbReference type="NCBI Taxonomy" id="3816"/>
    <lineage>
        <taxon>Eukaryota</taxon>
        <taxon>Viridiplantae</taxon>
        <taxon>Streptophyta</taxon>
        <taxon>Embryophyta</taxon>
        <taxon>Tracheophyta</taxon>
        <taxon>Spermatophyta</taxon>
        <taxon>Magnoliopsida</taxon>
        <taxon>eudicotyledons</taxon>
        <taxon>Gunneridae</taxon>
        <taxon>Pentapetalae</taxon>
        <taxon>rosids</taxon>
        <taxon>fabids</taxon>
        <taxon>Fabales</taxon>
        <taxon>Fabaceae</taxon>
        <taxon>Papilionoideae</taxon>
        <taxon>50 kb inversion clade</taxon>
        <taxon>NPAAA clade</taxon>
        <taxon>indigoferoid/millettioid clade</taxon>
        <taxon>Abreae</taxon>
        <taxon>Abrus</taxon>
    </lineage>
</organism>
<name>A0A8B8MK52_ABRPR</name>
<dbReference type="OrthoDB" id="751338at2759"/>
<feature type="region of interest" description="Disordered" evidence="1">
    <location>
        <begin position="1"/>
        <end position="21"/>
    </location>
</feature>
<reference evidence="3" key="2">
    <citation type="submission" date="2025-08" db="UniProtKB">
        <authorList>
            <consortium name="RefSeq"/>
        </authorList>
    </citation>
    <scope>IDENTIFICATION</scope>
    <source>
        <tissue evidence="3">Young leaves</tissue>
    </source>
</reference>
<dbReference type="GO" id="GO:0009409">
    <property type="term" value="P:response to cold"/>
    <property type="evidence" value="ECO:0007669"/>
    <property type="project" value="InterPro"/>
</dbReference>
<dbReference type="RefSeq" id="XP_027367629.1">
    <property type="nucleotide sequence ID" value="XM_027511828.1"/>
</dbReference>
<feature type="region of interest" description="Disordered" evidence="1">
    <location>
        <begin position="44"/>
        <end position="117"/>
    </location>
</feature>
<feature type="compositionally biased region" description="Polar residues" evidence="1">
    <location>
        <begin position="8"/>
        <end position="18"/>
    </location>
</feature>
<dbReference type="GeneID" id="113873626"/>
<gene>
    <name evidence="3" type="primary">LOC113873626</name>
</gene>
<dbReference type="PANTHER" id="PTHR33676">
    <property type="entry name" value="COLD REGULATED PROTEIN 27"/>
    <property type="match status" value="1"/>
</dbReference>
<reference evidence="2" key="1">
    <citation type="journal article" date="2019" name="Toxins">
        <title>Detection of Abrin-Like and Prepropulchellin-Like Toxin Genes and Transcripts Using Whole Genome Sequencing and Full-Length Transcript Sequencing of Abrus precatorius.</title>
        <authorList>
            <person name="Hovde B.T."/>
            <person name="Daligault H.E."/>
            <person name="Hanschen E.R."/>
            <person name="Kunde Y.A."/>
            <person name="Johnson M.B."/>
            <person name="Starkenburg S.R."/>
            <person name="Johnson S.L."/>
        </authorList>
    </citation>
    <scope>NUCLEOTIDE SEQUENCE [LARGE SCALE GENOMIC DNA]</scope>
</reference>
<accession>A0A8B8MK52</accession>
<feature type="compositionally biased region" description="Basic and acidic residues" evidence="1">
    <location>
        <begin position="107"/>
        <end position="117"/>
    </location>
</feature>
<evidence type="ECO:0000313" key="2">
    <source>
        <dbReference type="Proteomes" id="UP000694853"/>
    </source>
</evidence>
<dbReference type="GO" id="GO:0042752">
    <property type="term" value="P:regulation of circadian rhythm"/>
    <property type="evidence" value="ECO:0007669"/>
    <property type="project" value="InterPro"/>
</dbReference>
<dbReference type="KEGG" id="aprc:113873626"/>
<sequence length="117" mass="13483">MEMESTLHVPQTETTSVWTDEKHLHFLNTMEASFVRTMLHRHTPLRLDRHLPDTSESTLDSKPIRRLKKHPPSDSMGQRARTGSRRTRGRSSQLQNSPPEQAVVQIESERESAACLR</sequence>
<proteinExistence type="predicted"/>
<keyword evidence="2" id="KW-1185">Reference proteome</keyword>
<dbReference type="AlphaFoldDB" id="A0A8B8MK52"/>
<evidence type="ECO:0000256" key="1">
    <source>
        <dbReference type="SAM" id="MobiDB-lite"/>
    </source>
</evidence>
<evidence type="ECO:0000313" key="3">
    <source>
        <dbReference type="RefSeq" id="XP_027367629.1"/>
    </source>
</evidence>
<dbReference type="Proteomes" id="UP000694853">
    <property type="component" value="Unplaced"/>
</dbReference>
<dbReference type="InterPro" id="IPR044678">
    <property type="entry name" value="COR27/28"/>
</dbReference>
<protein>
    <submittedName>
        <fullName evidence="3">Uncharacterized protein LOC113873626</fullName>
    </submittedName>
</protein>